<evidence type="ECO:0008006" key="3">
    <source>
        <dbReference type="Google" id="ProtNLM"/>
    </source>
</evidence>
<evidence type="ECO:0000313" key="2">
    <source>
        <dbReference type="Proteomes" id="UP000190341"/>
    </source>
</evidence>
<keyword evidence="2" id="KW-1185">Reference proteome</keyword>
<dbReference type="PIRSF" id="PIRSF015283">
    <property type="entry name" value="Regulatory_RpfE"/>
    <property type="match status" value="1"/>
</dbReference>
<accession>A0A1T5M0C9</accession>
<dbReference type="OrthoDB" id="5295974at2"/>
<dbReference type="RefSeq" id="WP_079726065.1">
    <property type="nucleotide sequence ID" value="NZ_BMCL01000004.1"/>
</dbReference>
<dbReference type="InterPro" id="IPR016631">
    <property type="entry name" value="Regulatory_RpfE"/>
</dbReference>
<reference evidence="1 2" key="1">
    <citation type="submission" date="2017-02" db="EMBL/GenBank/DDBJ databases">
        <authorList>
            <person name="Peterson S.W."/>
        </authorList>
    </citation>
    <scope>NUCLEOTIDE SEQUENCE [LARGE SCALE GENOMIC DNA]</scope>
    <source>
        <strain evidence="1 2">P15</strain>
    </source>
</reference>
<evidence type="ECO:0000313" key="1">
    <source>
        <dbReference type="EMBL" id="SKC81686.1"/>
    </source>
</evidence>
<sequence length="315" mass="34560">MASATLLLPERSRLAGQGLPAEVARALGRADRSQVEAGEQAQLRRYFQLVPDHWPVAALTRQLDAGDSEGSAWVRADPARISPDMTGARLLAHGEALAVDADDLAQLLPTLKPLFGDAGVLLDAPHPARWYLRLPRESQLPAFAAIDDVLGDDLFGHLPEGDAGRRWRALLSEVQVVLHNHPWNARRVAAGLAPINSLWFWGGGVMPHSISTPFKQIKSPDVLLRSLALVAGVSRDAADGQEVDALIDLRHLRGLDVFARDAVVPLLAALQRRELDSLRLDFADGAQFELRNTQRWRFWRRALTRLDDNAPGLSA</sequence>
<dbReference type="Proteomes" id="UP000190341">
    <property type="component" value="Unassembled WGS sequence"/>
</dbReference>
<dbReference type="EMBL" id="FUZV01000002">
    <property type="protein sequence ID" value="SKC81686.1"/>
    <property type="molecule type" value="Genomic_DNA"/>
</dbReference>
<name>A0A1T5M0C9_9GAMM</name>
<dbReference type="STRING" id="428993.SAMN06296058_3553"/>
<dbReference type="AlphaFoldDB" id="A0A1T5M0C9"/>
<organism evidence="1 2">
    <name type="scientific">Pseudoxanthomonas indica</name>
    <dbReference type="NCBI Taxonomy" id="428993"/>
    <lineage>
        <taxon>Bacteria</taxon>
        <taxon>Pseudomonadati</taxon>
        <taxon>Pseudomonadota</taxon>
        <taxon>Gammaproteobacteria</taxon>
        <taxon>Lysobacterales</taxon>
        <taxon>Lysobacteraceae</taxon>
        <taxon>Pseudoxanthomonas</taxon>
    </lineage>
</organism>
<gene>
    <name evidence="1" type="ORF">SAMN06296058_3553</name>
</gene>
<protein>
    <recommendedName>
        <fullName evidence="3">Phosphoglycerate mutase</fullName>
    </recommendedName>
</protein>
<proteinExistence type="predicted"/>